<dbReference type="GeneID" id="115630041"/>
<keyword evidence="2" id="KW-1185">Reference proteome</keyword>
<organism evidence="2 3">
    <name type="scientific">Drosophila lebanonensis</name>
    <name type="common">Fruit fly</name>
    <name type="synonym">Scaptodrosophila lebanonensis</name>
    <dbReference type="NCBI Taxonomy" id="7225"/>
    <lineage>
        <taxon>Eukaryota</taxon>
        <taxon>Metazoa</taxon>
        <taxon>Ecdysozoa</taxon>
        <taxon>Arthropoda</taxon>
        <taxon>Hexapoda</taxon>
        <taxon>Insecta</taxon>
        <taxon>Pterygota</taxon>
        <taxon>Neoptera</taxon>
        <taxon>Endopterygota</taxon>
        <taxon>Diptera</taxon>
        <taxon>Brachycera</taxon>
        <taxon>Muscomorpha</taxon>
        <taxon>Ephydroidea</taxon>
        <taxon>Drosophilidae</taxon>
        <taxon>Scaptodrosophila</taxon>
    </lineage>
</organism>
<evidence type="ECO:0000313" key="2">
    <source>
        <dbReference type="Proteomes" id="UP000504634"/>
    </source>
</evidence>
<dbReference type="InterPro" id="IPR036020">
    <property type="entry name" value="WW_dom_sf"/>
</dbReference>
<dbReference type="OrthoDB" id="42462at2759"/>
<dbReference type="CTD" id="10084"/>
<protein>
    <submittedName>
        <fullName evidence="3">Uncharacterized protein LOC115630041</fullName>
    </submittedName>
</protein>
<dbReference type="Proteomes" id="UP000504634">
    <property type="component" value="Unplaced"/>
</dbReference>
<name>A0A6J2U2C2_DROLE</name>
<feature type="domain" description="WW" evidence="1">
    <location>
        <begin position="124"/>
        <end position="158"/>
    </location>
</feature>
<dbReference type="PROSITE" id="PS50020">
    <property type="entry name" value="WW_DOMAIN_2"/>
    <property type="match status" value="1"/>
</dbReference>
<sequence length="240" mass="28965">MNLPPTLLQRLRQRGLLLKDNDLLHNPDELEEIIAENYDEDEKVHHQIRNEFVETKKLSEEHLWPDRMKERIGVAESYHGYKFCPNKYNIWHKCTLYCVNRWPIDRQKPNENYLRRYKRLLRKYPLDERWKQIYEPGCDCYYFYNPISHKVSWLPPSHPKARVSKSAAIFRRQLANSNDEYNFNSSDYLTSKATDFFPKNDVALETATSDRPSFFVLGRKQKARDLERALLRKRRNDKQL</sequence>
<accession>A0A6J2U2C2</accession>
<gene>
    <name evidence="3" type="primary">LOC115630041</name>
</gene>
<dbReference type="SUPFAM" id="SSF51045">
    <property type="entry name" value="WW domain"/>
    <property type="match status" value="1"/>
</dbReference>
<evidence type="ECO:0000259" key="1">
    <source>
        <dbReference type="PROSITE" id="PS50020"/>
    </source>
</evidence>
<dbReference type="AlphaFoldDB" id="A0A6J2U2C2"/>
<reference evidence="3" key="1">
    <citation type="submission" date="2025-08" db="UniProtKB">
        <authorList>
            <consortium name="RefSeq"/>
        </authorList>
    </citation>
    <scope>IDENTIFICATION</scope>
    <source>
        <strain evidence="3">11010-0011.00</strain>
        <tissue evidence="3">Whole body</tissue>
    </source>
</reference>
<dbReference type="RefSeq" id="XP_030382534.1">
    <property type="nucleotide sequence ID" value="XM_030526674.1"/>
</dbReference>
<dbReference type="InterPro" id="IPR001202">
    <property type="entry name" value="WW_dom"/>
</dbReference>
<evidence type="ECO:0000313" key="3">
    <source>
        <dbReference type="RefSeq" id="XP_030382534.1"/>
    </source>
</evidence>
<proteinExistence type="predicted"/>